<evidence type="ECO:0000256" key="1">
    <source>
        <dbReference type="SAM" id="MobiDB-lite"/>
    </source>
</evidence>
<dbReference type="Proteomes" id="UP000636479">
    <property type="component" value="Unassembled WGS sequence"/>
</dbReference>
<dbReference type="AlphaFoldDB" id="A0A8H6VWZ6"/>
<dbReference type="EMBL" id="JACAZF010000009">
    <property type="protein sequence ID" value="KAF7294961.1"/>
    <property type="molecule type" value="Genomic_DNA"/>
</dbReference>
<feature type="region of interest" description="Disordered" evidence="1">
    <location>
        <begin position="377"/>
        <end position="407"/>
    </location>
</feature>
<protein>
    <submittedName>
        <fullName evidence="2">Microtubule associated protein</fullName>
    </submittedName>
</protein>
<evidence type="ECO:0000313" key="3">
    <source>
        <dbReference type="Proteomes" id="UP000636479"/>
    </source>
</evidence>
<dbReference type="GeneID" id="59349446"/>
<name>A0A8H6VWZ6_9AGAR</name>
<feature type="region of interest" description="Disordered" evidence="1">
    <location>
        <begin position="321"/>
        <end position="357"/>
    </location>
</feature>
<gene>
    <name evidence="2" type="ORF">MIND_01034200</name>
</gene>
<feature type="compositionally biased region" description="Polar residues" evidence="1">
    <location>
        <begin position="322"/>
        <end position="333"/>
    </location>
</feature>
<keyword evidence="3" id="KW-1185">Reference proteome</keyword>
<comment type="caution">
    <text evidence="2">The sequence shown here is derived from an EMBL/GenBank/DDBJ whole genome shotgun (WGS) entry which is preliminary data.</text>
</comment>
<organism evidence="2 3">
    <name type="scientific">Mycena indigotica</name>
    <dbReference type="NCBI Taxonomy" id="2126181"/>
    <lineage>
        <taxon>Eukaryota</taxon>
        <taxon>Fungi</taxon>
        <taxon>Dikarya</taxon>
        <taxon>Basidiomycota</taxon>
        <taxon>Agaricomycotina</taxon>
        <taxon>Agaricomycetes</taxon>
        <taxon>Agaricomycetidae</taxon>
        <taxon>Agaricales</taxon>
        <taxon>Marasmiineae</taxon>
        <taxon>Mycenaceae</taxon>
        <taxon>Mycena</taxon>
    </lineage>
</organism>
<dbReference type="RefSeq" id="XP_037216324.1">
    <property type="nucleotide sequence ID" value="XM_037366930.1"/>
</dbReference>
<sequence length="407" mass="46414">MTSRGTDNLRGYLREARLPPMTNDIAAPKMPPPGHKSHLNHLSARPEPWRRLESIYPFKEFSMQDAVVRWVDTHVPEQSLGVEDLDAATGERLTIPCPPIYNIPLRDERRPTNIQRLSPWIDNLPLMTAQRIIHLLYPQTLGWAFDLKDSDEVDSRIFQYFMWTCMRDDMAVGEHEIGRRSVVVAFQPPWILSSADILEFTKCRSFPPYIGAGHAFPSELSSKERIWAKLWDTCVTNHTPWFVLTSYNQWVFGVFSSAWTAAFVSEVCEFDSFSPTVIEWLTFWVASAMRLKGWRHAPKVPEPVTLGPVFIPPNYDADLETPANSESNWNGKSQDAESSARARSMSPIFSDNGLPGAEGRPLAQMVQEWMQNRVDSNYAPRVASRPPSPAPPQSFHQSMEYHGDWLV</sequence>
<proteinExistence type="predicted"/>
<reference evidence="2" key="1">
    <citation type="submission" date="2020-05" db="EMBL/GenBank/DDBJ databases">
        <title>Mycena genomes resolve the evolution of fungal bioluminescence.</title>
        <authorList>
            <person name="Tsai I.J."/>
        </authorList>
    </citation>
    <scope>NUCLEOTIDE SEQUENCE</scope>
    <source>
        <strain evidence="2">171206Taipei</strain>
    </source>
</reference>
<accession>A0A8H6VWZ6</accession>
<dbReference type="OrthoDB" id="2579508at2759"/>
<evidence type="ECO:0000313" key="2">
    <source>
        <dbReference type="EMBL" id="KAF7294961.1"/>
    </source>
</evidence>